<protein>
    <submittedName>
        <fullName evidence="1">Uncharacterized protein</fullName>
    </submittedName>
</protein>
<gene>
    <name evidence="1" type="ORF">CCMP2556_LOCUS37935</name>
</gene>
<sequence length="174" mass="19098">MEDGDLVFEMFSDTWLKRSCQMSGELQPFELIYAIPVSSKLSDARVGDVKRFLAETLSVPHGRLQLLGPDSFLEDAVPIAALGLEDVSVCILPDALETRFAKYAGVASFDELQGCAELNISHKGLKVLPERFGLTCSRLKSLQLTSLQLRSLPDSFGLLSAMERLARGPNSYDS</sequence>
<evidence type="ECO:0000313" key="2">
    <source>
        <dbReference type="Proteomes" id="UP001642484"/>
    </source>
</evidence>
<name>A0ABP0PNA6_9DINO</name>
<dbReference type="CDD" id="cd17039">
    <property type="entry name" value="Ubl_ubiquitin_like"/>
    <property type="match status" value="1"/>
</dbReference>
<evidence type="ECO:0000313" key="1">
    <source>
        <dbReference type="EMBL" id="CAK9076958.1"/>
    </source>
</evidence>
<organism evidence="1 2">
    <name type="scientific">Durusdinium trenchii</name>
    <dbReference type="NCBI Taxonomy" id="1381693"/>
    <lineage>
        <taxon>Eukaryota</taxon>
        <taxon>Sar</taxon>
        <taxon>Alveolata</taxon>
        <taxon>Dinophyceae</taxon>
        <taxon>Suessiales</taxon>
        <taxon>Symbiodiniaceae</taxon>
        <taxon>Durusdinium</taxon>
    </lineage>
</organism>
<dbReference type="Proteomes" id="UP001642484">
    <property type="component" value="Unassembled WGS sequence"/>
</dbReference>
<reference evidence="1 2" key="1">
    <citation type="submission" date="2024-02" db="EMBL/GenBank/DDBJ databases">
        <authorList>
            <person name="Chen Y."/>
            <person name="Shah S."/>
            <person name="Dougan E. K."/>
            <person name="Thang M."/>
            <person name="Chan C."/>
        </authorList>
    </citation>
    <scope>NUCLEOTIDE SEQUENCE [LARGE SCALE GENOMIC DNA]</scope>
</reference>
<keyword evidence="2" id="KW-1185">Reference proteome</keyword>
<dbReference type="InterPro" id="IPR032675">
    <property type="entry name" value="LRR_dom_sf"/>
</dbReference>
<dbReference type="EMBL" id="CAXAMN010023350">
    <property type="protein sequence ID" value="CAK9076958.1"/>
    <property type="molecule type" value="Genomic_DNA"/>
</dbReference>
<dbReference type="Gene3D" id="3.80.10.10">
    <property type="entry name" value="Ribonuclease Inhibitor"/>
    <property type="match status" value="1"/>
</dbReference>
<comment type="caution">
    <text evidence="1">The sequence shown here is derived from an EMBL/GenBank/DDBJ whole genome shotgun (WGS) entry which is preliminary data.</text>
</comment>
<accession>A0ABP0PNA6</accession>
<proteinExistence type="predicted"/>